<keyword evidence="2" id="KW-1185">Reference proteome</keyword>
<proteinExistence type="predicted"/>
<evidence type="ECO:0000313" key="1">
    <source>
        <dbReference type="EMBL" id="PWG03504.1"/>
    </source>
</evidence>
<name>A0A2U2J594_9SPHN</name>
<sequence length="66" mass="7518">MSIGSFHSETGLLLRQRGWLILQRDEGGRWRLEVSASFDDLLGSRVRVEGTRIDFDILEVARISPC</sequence>
<dbReference type="EMBL" id="QFFF01000001">
    <property type="protein sequence ID" value="PWG03504.1"/>
    <property type="molecule type" value="Genomic_DNA"/>
</dbReference>
<dbReference type="InterPro" id="IPR043856">
    <property type="entry name" value="DUF5818"/>
</dbReference>
<organism evidence="1 2">
    <name type="scientific">Allosphingosinicella humi</name>
    <dbReference type="NCBI Taxonomy" id="2068657"/>
    <lineage>
        <taxon>Bacteria</taxon>
        <taxon>Pseudomonadati</taxon>
        <taxon>Pseudomonadota</taxon>
        <taxon>Alphaproteobacteria</taxon>
        <taxon>Sphingomonadales</taxon>
        <taxon>Sphingomonadaceae</taxon>
        <taxon>Allosphingosinicella</taxon>
    </lineage>
</organism>
<dbReference type="Proteomes" id="UP000245916">
    <property type="component" value="Unassembled WGS sequence"/>
</dbReference>
<comment type="caution">
    <text evidence="1">The sequence shown here is derived from an EMBL/GenBank/DDBJ whole genome shotgun (WGS) entry which is preliminary data.</text>
</comment>
<reference evidence="1 2" key="1">
    <citation type="submission" date="2018-05" db="EMBL/GenBank/DDBJ databases">
        <title>Genome of Sphingosinicella humi QZX222.</title>
        <authorList>
            <person name="Qiao Z."/>
            <person name="Wang G."/>
        </authorList>
    </citation>
    <scope>NUCLEOTIDE SEQUENCE [LARGE SCALE GENOMIC DNA]</scope>
    <source>
        <strain evidence="1 2">QZX222</strain>
    </source>
</reference>
<dbReference type="OrthoDB" id="7432856at2"/>
<evidence type="ECO:0000313" key="2">
    <source>
        <dbReference type="Proteomes" id="UP000245916"/>
    </source>
</evidence>
<accession>A0A2U2J594</accession>
<dbReference type="Pfam" id="PF19135">
    <property type="entry name" value="DUF5818"/>
    <property type="match status" value="1"/>
</dbReference>
<gene>
    <name evidence="1" type="ORF">DF286_11950</name>
</gene>
<dbReference type="AlphaFoldDB" id="A0A2U2J594"/>
<dbReference type="RefSeq" id="WP_109271642.1">
    <property type="nucleotide sequence ID" value="NZ_QFFF01000001.1"/>
</dbReference>
<protein>
    <submittedName>
        <fullName evidence="1">Uncharacterized protein</fullName>
    </submittedName>
</protein>